<evidence type="ECO:0000256" key="7">
    <source>
        <dbReference type="ARBA" id="ARBA00022692"/>
    </source>
</evidence>
<evidence type="ECO:0000256" key="2">
    <source>
        <dbReference type="ARBA" id="ARBA00004922"/>
    </source>
</evidence>
<comment type="similarity">
    <text evidence="3">Belongs to the glycosyltransferase 2 family.</text>
</comment>
<name>A0A3B1BWY3_9ZZZZ</name>
<sequence length="263" mass="29552">MGAQNSVGFMRKTALVIPCFNEAERLQGEKFVEALAKNQSLNLIFVNDGSSDGTGRKLADICENFPARSSVIELETNSGKAEAVRRGVLKAIEERFDYIGYLDADLATPFAEIEKIEAELEEKNADLVLGSRVKLLGRNIRRKLARHLVGRVLATFISLALNLPVYDTQCGAKLFRNCDIIFKVFKEPFLTGWLFDVELIARFIIANKASGKMKESHFSIIEKPLDEWVDVQGSKVKFSHLPSIVKDMATLVYRYTPALYRKT</sequence>
<dbReference type="Pfam" id="PF00535">
    <property type="entry name" value="Glycos_transf_2"/>
    <property type="match status" value="1"/>
</dbReference>
<organism evidence="14">
    <name type="scientific">hydrothermal vent metagenome</name>
    <dbReference type="NCBI Taxonomy" id="652676"/>
    <lineage>
        <taxon>unclassified sequences</taxon>
        <taxon>metagenomes</taxon>
        <taxon>ecological metagenomes</taxon>
    </lineage>
</organism>
<feature type="domain" description="Glycosyltransferase 2-like" evidence="13">
    <location>
        <begin position="15"/>
        <end position="175"/>
    </location>
</feature>
<keyword evidence="5" id="KW-0328">Glycosyltransferase</keyword>
<keyword evidence="8" id="KW-0256">Endoplasmic reticulum</keyword>
<comment type="subcellular location">
    <subcellularLocation>
        <location evidence="1">Endoplasmic reticulum membrane</location>
        <topology evidence="1">Single-pass membrane protein</topology>
    </subcellularLocation>
</comment>
<dbReference type="Gene3D" id="3.90.550.10">
    <property type="entry name" value="Spore Coat Polysaccharide Biosynthesis Protein SpsA, Chain A"/>
    <property type="match status" value="1"/>
</dbReference>
<keyword evidence="7" id="KW-0812">Transmembrane</keyword>
<keyword evidence="11" id="KW-0472">Membrane</keyword>
<accession>A0A3B1BWY3</accession>
<reference evidence="14" key="1">
    <citation type="submission" date="2018-06" db="EMBL/GenBank/DDBJ databases">
        <authorList>
            <person name="Zhirakovskaya E."/>
        </authorList>
    </citation>
    <scope>NUCLEOTIDE SEQUENCE</scope>
</reference>
<dbReference type="InterPro" id="IPR001173">
    <property type="entry name" value="Glyco_trans_2-like"/>
</dbReference>
<dbReference type="PANTHER" id="PTHR10859">
    <property type="entry name" value="GLYCOSYL TRANSFERASE"/>
    <property type="match status" value="1"/>
</dbReference>
<comment type="catalytic activity">
    <reaction evidence="12">
        <text>a di-trans,poly-cis-dolichyl phosphate + UDP-alpha-D-glucose = a di-trans,poly-cis-dolichyl beta-D-glucosyl phosphate + UDP</text>
        <dbReference type="Rhea" id="RHEA:15401"/>
        <dbReference type="Rhea" id="RHEA-COMP:19498"/>
        <dbReference type="Rhea" id="RHEA-COMP:19502"/>
        <dbReference type="ChEBI" id="CHEBI:57525"/>
        <dbReference type="ChEBI" id="CHEBI:57683"/>
        <dbReference type="ChEBI" id="CHEBI:58223"/>
        <dbReference type="ChEBI" id="CHEBI:58885"/>
        <dbReference type="EC" id="2.4.1.117"/>
    </reaction>
    <physiologicalReaction direction="left-to-right" evidence="12">
        <dbReference type="Rhea" id="RHEA:15402"/>
    </physiologicalReaction>
</comment>
<dbReference type="GO" id="GO:0004581">
    <property type="term" value="F:dolichyl-phosphate beta-glucosyltransferase activity"/>
    <property type="evidence" value="ECO:0007669"/>
    <property type="project" value="UniProtKB-EC"/>
</dbReference>
<dbReference type="InterPro" id="IPR029044">
    <property type="entry name" value="Nucleotide-diphossugar_trans"/>
</dbReference>
<dbReference type="EMBL" id="UOGA01000063">
    <property type="protein sequence ID" value="VAX16334.1"/>
    <property type="molecule type" value="Genomic_DNA"/>
</dbReference>
<evidence type="ECO:0000256" key="3">
    <source>
        <dbReference type="ARBA" id="ARBA00006739"/>
    </source>
</evidence>
<comment type="pathway">
    <text evidence="2">Protein modification; protein glycosylation.</text>
</comment>
<evidence type="ECO:0000256" key="1">
    <source>
        <dbReference type="ARBA" id="ARBA00004389"/>
    </source>
</evidence>
<dbReference type="GO" id="GO:0006487">
    <property type="term" value="P:protein N-linked glycosylation"/>
    <property type="evidence" value="ECO:0007669"/>
    <property type="project" value="TreeGrafter"/>
</dbReference>
<protein>
    <recommendedName>
        <fullName evidence="4">dolichyl-phosphate beta-glucosyltransferase</fullName>
        <ecNumber evidence="4">2.4.1.117</ecNumber>
    </recommendedName>
</protein>
<evidence type="ECO:0000256" key="11">
    <source>
        <dbReference type="ARBA" id="ARBA00023136"/>
    </source>
</evidence>
<evidence type="ECO:0000259" key="13">
    <source>
        <dbReference type="Pfam" id="PF00535"/>
    </source>
</evidence>
<evidence type="ECO:0000256" key="5">
    <source>
        <dbReference type="ARBA" id="ARBA00022676"/>
    </source>
</evidence>
<dbReference type="AlphaFoldDB" id="A0A3B1BWY3"/>
<evidence type="ECO:0000256" key="10">
    <source>
        <dbReference type="ARBA" id="ARBA00022989"/>
    </source>
</evidence>
<evidence type="ECO:0000256" key="9">
    <source>
        <dbReference type="ARBA" id="ARBA00022968"/>
    </source>
</evidence>
<gene>
    <name evidence="14" type="ORF">MNBD_NITROSPINAE04-1728</name>
</gene>
<dbReference type="CDD" id="cd04188">
    <property type="entry name" value="DPG_synthase"/>
    <property type="match status" value="1"/>
</dbReference>
<proteinExistence type="inferred from homology"/>
<evidence type="ECO:0000256" key="8">
    <source>
        <dbReference type="ARBA" id="ARBA00022824"/>
    </source>
</evidence>
<evidence type="ECO:0000256" key="6">
    <source>
        <dbReference type="ARBA" id="ARBA00022679"/>
    </source>
</evidence>
<dbReference type="GO" id="GO:0005789">
    <property type="term" value="C:endoplasmic reticulum membrane"/>
    <property type="evidence" value="ECO:0007669"/>
    <property type="project" value="UniProtKB-SubCell"/>
</dbReference>
<evidence type="ECO:0000256" key="4">
    <source>
        <dbReference type="ARBA" id="ARBA00012583"/>
    </source>
</evidence>
<evidence type="ECO:0000256" key="12">
    <source>
        <dbReference type="ARBA" id="ARBA00045097"/>
    </source>
</evidence>
<keyword evidence="6 14" id="KW-0808">Transferase</keyword>
<keyword evidence="10" id="KW-1133">Transmembrane helix</keyword>
<dbReference type="EC" id="2.4.1.117" evidence="4"/>
<dbReference type="InterPro" id="IPR035518">
    <property type="entry name" value="DPG_synthase"/>
</dbReference>
<dbReference type="SUPFAM" id="SSF53448">
    <property type="entry name" value="Nucleotide-diphospho-sugar transferases"/>
    <property type="match status" value="1"/>
</dbReference>
<evidence type="ECO:0000313" key="14">
    <source>
        <dbReference type="EMBL" id="VAX16334.1"/>
    </source>
</evidence>
<dbReference type="PANTHER" id="PTHR10859:SF91">
    <property type="entry name" value="DOLICHYL-PHOSPHATE BETA-GLUCOSYLTRANSFERASE"/>
    <property type="match status" value="1"/>
</dbReference>
<keyword evidence="9" id="KW-0735">Signal-anchor</keyword>